<dbReference type="InterPro" id="IPR003838">
    <property type="entry name" value="ABC3_permease_C"/>
</dbReference>
<evidence type="ECO:0000313" key="8">
    <source>
        <dbReference type="EMBL" id="MFC4411521.1"/>
    </source>
</evidence>
<feature type="transmembrane region" description="Helical" evidence="6">
    <location>
        <begin position="197"/>
        <end position="216"/>
    </location>
</feature>
<dbReference type="RefSeq" id="WP_378156561.1">
    <property type="nucleotide sequence ID" value="NZ_JBHSEC010000020.1"/>
</dbReference>
<keyword evidence="6" id="KW-0813">Transport</keyword>
<evidence type="ECO:0000256" key="2">
    <source>
        <dbReference type="ARBA" id="ARBA00022475"/>
    </source>
</evidence>
<dbReference type="PANTHER" id="PTHR46795:SF1">
    <property type="entry name" value="ABC TRANSPORTER PERMEASE PROTEIN"/>
    <property type="match status" value="1"/>
</dbReference>
<feature type="transmembrane region" description="Helical" evidence="6">
    <location>
        <begin position="521"/>
        <end position="543"/>
    </location>
</feature>
<evidence type="ECO:0000313" key="9">
    <source>
        <dbReference type="Proteomes" id="UP001595817"/>
    </source>
</evidence>
<keyword evidence="9" id="KW-1185">Reference proteome</keyword>
<name>A0ABV8X6X7_9LACT</name>
<evidence type="ECO:0000256" key="4">
    <source>
        <dbReference type="ARBA" id="ARBA00022989"/>
    </source>
</evidence>
<sequence length="643" mass="73856">MTFRQFAYRNVIRNRRLYAAYFLASVVSVMVFFIYSMLLFHPMLDQQLLRNVAVGGMVLAEIILYLFMLFFLFYSMSAFLEARSKEFGILLHLGMSKRQLNKLIFVESMLIGIASIFMGIGFGYAFSKFFLMIIREILQIDSLPLYFSWEPFALTIGAFLSLFTIISFTSVVFIRTRKIVNLIRGSWKTDSLGYSKIKAFLGIGLLLFGYVLAIFVTRANIAAFAVIIPLLALMGTYFFFTHTVLLLLELVRKRKKTYYRDARLLSLVESAVKLRESARMFFIVTIVSTLAFLSVGALASFTSYTAQYRELHPLSLIYTSQLNNPFENRHIHLLTSELEKEQLSYSLNDLLIKKQTSSFSEQPVHVLKASEVNSLAASMGFPLILLEQGEAVFLPYSKSSIEDLEDYTVQTVLKESKVPVTVQGVYPFMLFPDNAISTNAIIINDLDYRLIDRPFQGSTYLESFYKFYAFHVPDWQRTKSIGLEIEQIMTRAFMSGTEDSLPFTFDNPGLNYSIIRSTFSLLLFIGLMVAAVFLLAAGSFIYFKLYTNLEADKKQFAVLRRIGLTDREFVKIANRQLIPQFFLPWGIAMLHSSFAFLTLQALWKVFADVNILNEMVLVLVGFTIIQITYFYLIRWRYLAHVRA</sequence>
<comment type="similarity">
    <text evidence="6">Belongs to the ABC-4 integral membrane protein family.</text>
</comment>
<dbReference type="Proteomes" id="UP001595817">
    <property type="component" value="Unassembled WGS sequence"/>
</dbReference>
<protein>
    <submittedName>
        <fullName evidence="8">FtsX-like permease family protein</fullName>
    </submittedName>
</protein>
<evidence type="ECO:0000256" key="3">
    <source>
        <dbReference type="ARBA" id="ARBA00022692"/>
    </source>
</evidence>
<dbReference type="Pfam" id="PF02687">
    <property type="entry name" value="FtsX"/>
    <property type="match status" value="1"/>
</dbReference>
<gene>
    <name evidence="8" type="ORF">ACFOZY_13930</name>
</gene>
<feature type="transmembrane region" description="Helical" evidence="6">
    <location>
        <begin position="103"/>
        <end position="126"/>
    </location>
</feature>
<feature type="transmembrane region" description="Helical" evidence="6">
    <location>
        <begin position="152"/>
        <end position="176"/>
    </location>
</feature>
<comment type="caution">
    <text evidence="8">The sequence shown here is derived from an EMBL/GenBank/DDBJ whole genome shotgun (WGS) entry which is preliminary data.</text>
</comment>
<evidence type="ECO:0000256" key="5">
    <source>
        <dbReference type="ARBA" id="ARBA00023136"/>
    </source>
</evidence>
<keyword evidence="4 6" id="KW-1133">Transmembrane helix</keyword>
<evidence type="ECO:0000259" key="7">
    <source>
        <dbReference type="Pfam" id="PF02687"/>
    </source>
</evidence>
<evidence type="ECO:0000256" key="6">
    <source>
        <dbReference type="PIRNR" id="PIRNR018968"/>
    </source>
</evidence>
<dbReference type="EMBL" id="JBHSEC010000020">
    <property type="protein sequence ID" value="MFC4411521.1"/>
    <property type="molecule type" value="Genomic_DNA"/>
</dbReference>
<organism evidence="8 9">
    <name type="scientific">Chungangia koreensis</name>
    <dbReference type="NCBI Taxonomy" id="752657"/>
    <lineage>
        <taxon>Bacteria</taxon>
        <taxon>Bacillati</taxon>
        <taxon>Bacillota</taxon>
        <taxon>Bacilli</taxon>
        <taxon>Lactobacillales</taxon>
        <taxon>Chungangia</taxon>
    </lineage>
</organism>
<dbReference type="InterPro" id="IPR052536">
    <property type="entry name" value="ABC-4_Integral_Memb_Prot"/>
</dbReference>
<feature type="transmembrane region" description="Helical" evidence="6">
    <location>
        <begin position="222"/>
        <end position="248"/>
    </location>
</feature>
<feature type="transmembrane region" description="Helical" evidence="6">
    <location>
        <begin position="581"/>
        <end position="603"/>
    </location>
</feature>
<feature type="domain" description="ABC3 transporter permease C-terminal" evidence="7">
    <location>
        <begin position="62"/>
        <end position="177"/>
    </location>
</feature>
<feature type="transmembrane region" description="Helical" evidence="6">
    <location>
        <begin position="280"/>
        <end position="301"/>
    </location>
</feature>
<reference evidence="9" key="1">
    <citation type="journal article" date="2019" name="Int. J. Syst. Evol. Microbiol.">
        <title>The Global Catalogue of Microorganisms (GCM) 10K type strain sequencing project: providing services to taxonomists for standard genome sequencing and annotation.</title>
        <authorList>
            <consortium name="The Broad Institute Genomics Platform"/>
            <consortium name="The Broad Institute Genome Sequencing Center for Infectious Disease"/>
            <person name="Wu L."/>
            <person name="Ma J."/>
        </authorList>
    </citation>
    <scope>NUCLEOTIDE SEQUENCE [LARGE SCALE GENOMIC DNA]</scope>
    <source>
        <strain evidence="9">CCUG 59778</strain>
    </source>
</reference>
<dbReference type="PANTHER" id="PTHR46795">
    <property type="entry name" value="ABC TRANSPORTER PERMEASE-RELATED-RELATED"/>
    <property type="match status" value="1"/>
</dbReference>
<evidence type="ECO:0000256" key="1">
    <source>
        <dbReference type="ARBA" id="ARBA00004651"/>
    </source>
</evidence>
<feature type="transmembrane region" description="Helical" evidence="6">
    <location>
        <begin position="62"/>
        <end position="82"/>
    </location>
</feature>
<comment type="subcellular location">
    <subcellularLocation>
        <location evidence="1 6">Cell membrane</location>
        <topology evidence="1 6">Multi-pass membrane protein</topology>
    </subcellularLocation>
</comment>
<feature type="transmembrane region" description="Helical" evidence="6">
    <location>
        <begin position="21"/>
        <end position="42"/>
    </location>
</feature>
<keyword evidence="2 6" id="KW-1003">Cell membrane</keyword>
<keyword evidence="5 6" id="KW-0472">Membrane</keyword>
<feature type="transmembrane region" description="Helical" evidence="6">
    <location>
        <begin position="615"/>
        <end position="633"/>
    </location>
</feature>
<dbReference type="PIRSF" id="PIRSF018968">
    <property type="entry name" value="ABC_permease_BceB"/>
    <property type="match status" value="1"/>
</dbReference>
<accession>A0ABV8X6X7</accession>
<dbReference type="InterPro" id="IPR027022">
    <property type="entry name" value="ABC_permease_BceB-typ"/>
</dbReference>
<keyword evidence="3 6" id="KW-0812">Transmembrane</keyword>
<proteinExistence type="inferred from homology"/>